<dbReference type="EC" id="3.5.2.6" evidence="6"/>
<evidence type="ECO:0000256" key="8">
    <source>
        <dbReference type="ARBA" id="ARBA00022729"/>
    </source>
</evidence>
<feature type="domain" description="Metallo-beta-lactamase" evidence="13">
    <location>
        <begin position="92"/>
        <end position="278"/>
    </location>
</feature>
<dbReference type="PROSITE" id="PS51318">
    <property type="entry name" value="TAT"/>
    <property type="match status" value="1"/>
</dbReference>
<evidence type="ECO:0000256" key="9">
    <source>
        <dbReference type="ARBA" id="ARBA00022764"/>
    </source>
</evidence>
<dbReference type="GO" id="GO:0008270">
    <property type="term" value="F:zinc ion binding"/>
    <property type="evidence" value="ECO:0007669"/>
    <property type="project" value="InterPro"/>
</dbReference>
<dbReference type="RefSeq" id="WP_170163942.1">
    <property type="nucleotide sequence ID" value="NZ_REFR01000016.1"/>
</dbReference>
<keyword evidence="12" id="KW-0046">Antibiotic resistance</keyword>
<evidence type="ECO:0000256" key="10">
    <source>
        <dbReference type="ARBA" id="ARBA00022801"/>
    </source>
</evidence>
<evidence type="ECO:0000256" key="12">
    <source>
        <dbReference type="ARBA" id="ARBA00023251"/>
    </source>
</evidence>
<evidence type="ECO:0000256" key="5">
    <source>
        <dbReference type="ARBA" id="ARBA00011245"/>
    </source>
</evidence>
<dbReference type="Proteomes" id="UP000271227">
    <property type="component" value="Unassembled WGS sequence"/>
</dbReference>
<keyword evidence="15" id="KW-1185">Reference proteome</keyword>
<dbReference type="GO" id="GO:0046677">
    <property type="term" value="P:response to antibiotic"/>
    <property type="evidence" value="ECO:0007669"/>
    <property type="project" value="UniProtKB-KW"/>
</dbReference>
<keyword evidence="7" id="KW-0479">Metal-binding</keyword>
<dbReference type="PANTHER" id="PTHR42951:SF4">
    <property type="entry name" value="ACYL-COENZYME A THIOESTERASE MBLAC2"/>
    <property type="match status" value="1"/>
</dbReference>
<accession>A0A3M0BV30</accession>
<comment type="caution">
    <text evidence="14">The sequence shown here is derived from an EMBL/GenBank/DDBJ whole genome shotgun (WGS) entry which is preliminary data.</text>
</comment>
<dbReference type="GO" id="GO:0017001">
    <property type="term" value="P:antibiotic catabolic process"/>
    <property type="evidence" value="ECO:0007669"/>
    <property type="project" value="InterPro"/>
</dbReference>
<dbReference type="SMART" id="SM00849">
    <property type="entry name" value="Lactamase_B"/>
    <property type="match status" value="1"/>
</dbReference>
<evidence type="ECO:0000256" key="7">
    <source>
        <dbReference type="ARBA" id="ARBA00022723"/>
    </source>
</evidence>
<dbReference type="InterPro" id="IPR001018">
    <property type="entry name" value="Beta-lactamase_class-B_CS"/>
</dbReference>
<reference evidence="14 15" key="1">
    <citation type="submission" date="2018-10" db="EMBL/GenBank/DDBJ databases">
        <title>Genomic Encyclopedia of Archaeal and Bacterial Type Strains, Phase II (KMG-II): from individual species to whole genera.</title>
        <authorList>
            <person name="Goeker M."/>
        </authorList>
    </citation>
    <scope>NUCLEOTIDE SEQUENCE [LARGE SCALE GENOMIC DNA]</scope>
    <source>
        <strain evidence="14 15">DSM 25217</strain>
    </source>
</reference>
<comment type="subunit">
    <text evidence="5">Monomer.</text>
</comment>
<keyword evidence="8" id="KW-0732">Signal</keyword>
<dbReference type="Pfam" id="PF00753">
    <property type="entry name" value="Lactamase_B"/>
    <property type="match status" value="1"/>
</dbReference>
<dbReference type="EMBL" id="REFR01000016">
    <property type="protein sequence ID" value="RMB01431.1"/>
    <property type="molecule type" value="Genomic_DNA"/>
</dbReference>
<evidence type="ECO:0000256" key="4">
    <source>
        <dbReference type="ARBA" id="ARBA00005250"/>
    </source>
</evidence>
<name>A0A3M0BV30_9PROT</name>
<protein>
    <recommendedName>
        <fullName evidence="6">beta-lactamase</fullName>
        <ecNumber evidence="6">3.5.2.6</ecNumber>
    </recommendedName>
</protein>
<evidence type="ECO:0000256" key="1">
    <source>
        <dbReference type="ARBA" id="ARBA00001526"/>
    </source>
</evidence>
<dbReference type="PANTHER" id="PTHR42951">
    <property type="entry name" value="METALLO-BETA-LACTAMASE DOMAIN-CONTAINING"/>
    <property type="match status" value="1"/>
</dbReference>
<comment type="subcellular location">
    <subcellularLocation>
        <location evidence="3">Periplasm</location>
    </subcellularLocation>
</comment>
<dbReference type="InParanoid" id="A0A3M0BV30"/>
<comment type="cofactor">
    <cofactor evidence="2">
        <name>Zn(2+)</name>
        <dbReference type="ChEBI" id="CHEBI:29105"/>
    </cofactor>
</comment>
<evidence type="ECO:0000259" key="13">
    <source>
        <dbReference type="SMART" id="SM00849"/>
    </source>
</evidence>
<dbReference type="GO" id="GO:0008800">
    <property type="term" value="F:beta-lactamase activity"/>
    <property type="evidence" value="ECO:0007669"/>
    <property type="project" value="UniProtKB-EC"/>
</dbReference>
<keyword evidence="11" id="KW-0862">Zinc</keyword>
<sequence>MTAMVRALSRTIRRPTRRSFLAGVGAAAVAGYTARHATALDGVNAAMTGMAPIGRIVDEQPFARLETVGDGIWAAVSTPLKPDGGFGAVDTLCNGGLILGDDHVVAIDAFYRPSGAAWLAGLSEKLTGRRPTHVIVTHLHADHSGGLAGYFHNGAGPDIIMTETTRRLINDRYGSGAQKADTPFTRPPIQVVGPTQILSQETSPVSFDIGGRILTIDPLAGHTPSDLAIHIDNAAVQFAGDLVWQGLFPNYVDAIPSRLKTSVAHLLREPDTLIVTGHGGLAYARDLGSYVRLLDAVEQAARVSFAGGVSAADGAAGFVMPADTAGWHLFNPRYVEIAFTAWYREWETAAGRSFAD</sequence>
<dbReference type="InterPro" id="IPR001279">
    <property type="entry name" value="Metallo-B-lactamas"/>
</dbReference>
<dbReference type="GO" id="GO:0042597">
    <property type="term" value="C:periplasmic space"/>
    <property type="evidence" value="ECO:0007669"/>
    <property type="project" value="UniProtKB-SubCell"/>
</dbReference>
<evidence type="ECO:0000313" key="14">
    <source>
        <dbReference type="EMBL" id="RMB01431.1"/>
    </source>
</evidence>
<evidence type="ECO:0000256" key="6">
    <source>
        <dbReference type="ARBA" id="ARBA00012865"/>
    </source>
</evidence>
<dbReference type="InterPro" id="IPR050855">
    <property type="entry name" value="NDM-1-like"/>
</dbReference>
<dbReference type="InterPro" id="IPR006311">
    <property type="entry name" value="TAT_signal"/>
</dbReference>
<evidence type="ECO:0000256" key="11">
    <source>
        <dbReference type="ARBA" id="ARBA00022833"/>
    </source>
</evidence>
<proteinExistence type="inferred from homology"/>
<gene>
    <name evidence="14" type="ORF">BXY39_3615</name>
</gene>
<dbReference type="InterPro" id="IPR036866">
    <property type="entry name" value="RibonucZ/Hydroxyglut_hydro"/>
</dbReference>
<evidence type="ECO:0000256" key="2">
    <source>
        <dbReference type="ARBA" id="ARBA00001947"/>
    </source>
</evidence>
<organism evidence="14 15">
    <name type="scientific">Eilatimonas milleporae</name>
    <dbReference type="NCBI Taxonomy" id="911205"/>
    <lineage>
        <taxon>Bacteria</taxon>
        <taxon>Pseudomonadati</taxon>
        <taxon>Pseudomonadota</taxon>
        <taxon>Alphaproteobacteria</taxon>
        <taxon>Kordiimonadales</taxon>
        <taxon>Kordiimonadaceae</taxon>
        <taxon>Eilatimonas</taxon>
    </lineage>
</organism>
<comment type="catalytic activity">
    <reaction evidence="1">
        <text>a beta-lactam + H2O = a substituted beta-amino acid</text>
        <dbReference type="Rhea" id="RHEA:20401"/>
        <dbReference type="ChEBI" id="CHEBI:15377"/>
        <dbReference type="ChEBI" id="CHEBI:35627"/>
        <dbReference type="ChEBI" id="CHEBI:140347"/>
        <dbReference type="EC" id="3.5.2.6"/>
    </reaction>
</comment>
<evidence type="ECO:0000313" key="15">
    <source>
        <dbReference type="Proteomes" id="UP000271227"/>
    </source>
</evidence>
<comment type="similarity">
    <text evidence="4">Belongs to the metallo-beta-lactamase superfamily. Class-B beta-lactamase family.</text>
</comment>
<dbReference type="PROSITE" id="PS00743">
    <property type="entry name" value="BETA_LACTAMASE_B_1"/>
    <property type="match status" value="1"/>
</dbReference>
<dbReference type="AlphaFoldDB" id="A0A3M0BV30"/>
<keyword evidence="9" id="KW-0574">Periplasm</keyword>
<evidence type="ECO:0000256" key="3">
    <source>
        <dbReference type="ARBA" id="ARBA00004418"/>
    </source>
</evidence>
<dbReference type="Gene3D" id="3.60.15.10">
    <property type="entry name" value="Ribonuclease Z/Hydroxyacylglutathione hydrolase-like"/>
    <property type="match status" value="1"/>
</dbReference>
<keyword evidence="10 14" id="KW-0378">Hydrolase</keyword>
<dbReference type="SUPFAM" id="SSF56281">
    <property type="entry name" value="Metallo-hydrolase/oxidoreductase"/>
    <property type="match status" value="1"/>
</dbReference>